<dbReference type="Proteomes" id="UP000092124">
    <property type="component" value="Unassembled WGS sequence"/>
</dbReference>
<dbReference type="PANTHER" id="PTHR11067:SF9">
    <property type="entry name" value="INOSINE TRIPHOSPHATE PYROPHOSPHATASE"/>
    <property type="match status" value="1"/>
</dbReference>
<dbReference type="GO" id="GO:0047429">
    <property type="term" value="F:nucleoside triphosphate diphosphatase activity"/>
    <property type="evidence" value="ECO:0007669"/>
    <property type="project" value="InterPro"/>
</dbReference>
<dbReference type="OrthoDB" id="6288734at2759"/>
<dbReference type="Pfam" id="PF01725">
    <property type="entry name" value="Ham1p_like"/>
    <property type="match status" value="1"/>
</dbReference>
<dbReference type="AlphaFoldDB" id="A0A1A6GIP1"/>
<comment type="similarity">
    <text evidence="1">Belongs to the HAM1 NTPase family.</text>
</comment>
<evidence type="ECO:0000313" key="4">
    <source>
        <dbReference type="Proteomes" id="UP000092124"/>
    </source>
</evidence>
<keyword evidence="4" id="KW-1185">Reference proteome</keyword>
<dbReference type="EMBL" id="LZPO01087475">
    <property type="protein sequence ID" value="OBS66128.1"/>
    <property type="molecule type" value="Genomic_DNA"/>
</dbReference>
<dbReference type="STRING" id="56216.A0A1A6GIP1"/>
<dbReference type="InterPro" id="IPR029001">
    <property type="entry name" value="ITPase-like_fam"/>
</dbReference>
<gene>
    <name evidence="3" type="ORF">A6R68_05331</name>
</gene>
<proteinExistence type="inferred from homology"/>
<comment type="caution">
    <text evidence="3">The sequence shown here is derived from an EMBL/GenBank/DDBJ whole genome shotgun (WGS) entry which is preliminary data.</text>
</comment>
<evidence type="ECO:0000256" key="2">
    <source>
        <dbReference type="ARBA" id="ARBA00022801"/>
    </source>
</evidence>
<protein>
    <submittedName>
        <fullName evidence="3">Uncharacterized protein</fullName>
    </submittedName>
</protein>
<dbReference type="Gene3D" id="3.90.950.10">
    <property type="match status" value="1"/>
</dbReference>
<accession>A0A1A6GIP1</accession>
<dbReference type="GO" id="GO:0005737">
    <property type="term" value="C:cytoplasm"/>
    <property type="evidence" value="ECO:0007669"/>
    <property type="project" value="TreeGrafter"/>
</dbReference>
<sequence>MKRYESFMQKYGEAACQVQVEGTCLCFKSLIGALAQPYLNGTAELSAGFENTSAMHSAHLLPALRLSQLVHLFRGQTLSQIMAPLSIQNFGWDPCIQPDDYEQMDAEMPEA</sequence>
<evidence type="ECO:0000256" key="1">
    <source>
        <dbReference type="ARBA" id="ARBA00008023"/>
    </source>
</evidence>
<dbReference type="GO" id="GO:0009143">
    <property type="term" value="P:nucleoside triphosphate catabolic process"/>
    <property type="evidence" value="ECO:0007669"/>
    <property type="project" value="InterPro"/>
</dbReference>
<reference evidence="3 4" key="1">
    <citation type="submission" date="2016-06" db="EMBL/GenBank/DDBJ databases">
        <title>The Draft Genome Sequence and Annotation of the Desert Woodrat Neotoma lepida.</title>
        <authorList>
            <person name="Campbell M."/>
            <person name="Oakeson K.F."/>
            <person name="Yandell M."/>
            <person name="Halpert J.R."/>
            <person name="Dearing D."/>
        </authorList>
    </citation>
    <scope>NUCLEOTIDE SEQUENCE [LARGE SCALE GENOMIC DNA]</scope>
    <source>
        <strain evidence="3">417</strain>
        <tissue evidence="3">Liver</tissue>
    </source>
</reference>
<evidence type="ECO:0000313" key="3">
    <source>
        <dbReference type="EMBL" id="OBS66128.1"/>
    </source>
</evidence>
<dbReference type="SUPFAM" id="SSF52972">
    <property type="entry name" value="ITPase-like"/>
    <property type="match status" value="1"/>
</dbReference>
<organism evidence="3 4">
    <name type="scientific">Neotoma lepida</name>
    <name type="common">Desert woodrat</name>
    <dbReference type="NCBI Taxonomy" id="56216"/>
    <lineage>
        <taxon>Eukaryota</taxon>
        <taxon>Metazoa</taxon>
        <taxon>Chordata</taxon>
        <taxon>Craniata</taxon>
        <taxon>Vertebrata</taxon>
        <taxon>Euteleostomi</taxon>
        <taxon>Mammalia</taxon>
        <taxon>Eutheria</taxon>
        <taxon>Euarchontoglires</taxon>
        <taxon>Glires</taxon>
        <taxon>Rodentia</taxon>
        <taxon>Myomorpha</taxon>
        <taxon>Muroidea</taxon>
        <taxon>Cricetidae</taxon>
        <taxon>Neotominae</taxon>
        <taxon>Neotoma</taxon>
    </lineage>
</organism>
<dbReference type="InterPro" id="IPR002637">
    <property type="entry name" value="RdgB/HAM1"/>
</dbReference>
<keyword evidence="2" id="KW-0378">Hydrolase</keyword>
<name>A0A1A6GIP1_NEOLE</name>
<dbReference type="PANTHER" id="PTHR11067">
    <property type="entry name" value="INOSINE TRIPHOSPHATE PYROPHOSPHATASE/HAM1 PROTEIN"/>
    <property type="match status" value="1"/>
</dbReference>